<feature type="transmembrane region" description="Helical" evidence="8">
    <location>
        <begin position="102"/>
        <end position="125"/>
    </location>
</feature>
<feature type="region of interest" description="Disordered" evidence="7">
    <location>
        <begin position="501"/>
        <end position="567"/>
    </location>
</feature>
<feature type="transmembrane region" description="Helical" evidence="8">
    <location>
        <begin position="465"/>
        <end position="490"/>
    </location>
</feature>
<evidence type="ECO:0000256" key="3">
    <source>
        <dbReference type="ARBA" id="ARBA00022475"/>
    </source>
</evidence>
<evidence type="ECO:0000256" key="4">
    <source>
        <dbReference type="ARBA" id="ARBA00022692"/>
    </source>
</evidence>
<feature type="transmembrane region" description="Helical" evidence="8">
    <location>
        <begin position="344"/>
        <end position="364"/>
    </location>
</feature>
<feature type="transmembrane region" description="Helical" evidence="8">
    <location>
        <begin position="166"/>
        <end position="185"/>
    </location>
</feature>
<reference evidence="9 10" key="1">
    <citation type="submission" date="2012-10" db="EMBL/GenBank/DDBJ databases">
        <authorList>
            <person name="Zafar N."/>
            <person name="Inman J."/>
            <person name="Hall N."/>
            <person name="Lorenzi H."/>
            <person name="Caler E."/>
        </authorList>
    </citation>
    <scope>NUCLEOTIDE SEQUENCE [LARGE SCALE GENOMIC DNA]</scope>
    <source>
        <strain evidence="9 10">IP1</strain>
    </source>
</reference>
<dbReference type="InterPro" id="IPR011701">
    <property type="entry name" value="MFS"/>
</dbReference>
<dbReference type="GeneID" id="14886744"/>
<feature type="transmembrane region" description="Helical" evidence="8">
    <location>
        <begin position="399"/>
        <end position="423"/>
    </location>
</feature>
<dbReference type="Pfam" id="PF07690">
    <property type="entry name" value="MFS_1"/>
    <property type="match status" value="2"/>
</dbReference>
<dbReference type="RefSeq" id="XP_004254552.1">
    <property type="nucleotide sequence ID" value="XM_004254504.1"/>
</dbReference>
<dbReference type="AlphaFoldDB" id="A0A0A1U4I6"/>
<dbReference type="Gene3D" id="1.20.1250.20">
    <property type="entry name" value="MFS general substrate transporter like domains"/>
    <property type="match status" value="2"/>
</dbReference>
<proteinExistence type="predicted"/>
<evidence type="ECO:0000256" key="7">
    <source>
        <dbReference type="SAM" id="MobiDB-lite"/>
    </source>
</evidence>
<evidence type="ECO:0000256" key="6">
    <source>
        <dbReference type="ARBA" id="ARBA00023136"/>
    </source>
</evidence>
<feature type="compositionally biased region" description="Basic and acidic residues" evidence="7">
    <location>
        <begin position="501"/>
        <end position="515"/>
    </location>
</feature>
<keyword evidence="4 8" id="KW-0812">Transmembrane</keyword>
<evidence type="ECO:0000256" key="8">
    <source>
        <dbReference type="SAM" id="Phobius"/>
    </source>
</evidence>
<feature type="transmembrane region" description="Helical" evidence="8">
    <location>
        <begin position="376"/>
        <end position="393"/>
    </location>
</feature>
<dbReference type="PANTHER" id="PTHR23517">
    <property type="entry name" value="RESISTANCE PROTEIN MDTM, PUTATIVE-RELATED-RELATED"/>
    <property type="match status" value="1"/>
</dbReference>
<dbReference type="InterPro" id="IPR050171">
    <property type="entry name" value="MFS_Transporters"/>
</dbReference>
<evidence type="ECO:0000313" key="9">
    <source>
        <dbReference type="EMBL" id="ELP87781.1"/>
    </source>
</evidence>
<evidence type="ECO:0000256" key="5">
    <source>
        <dbReference type="ARBA" id="ARBA00022989"/>
    </source>
</evidence>
<feature type="transmembrane region" description="Helical" evidence="8">
    <location>
        <begin position="137"/>
        <end position="154"/>
    </location>
</feature>
<evidence type="ECO:0000256" key="2">
    <source>
        <dbReference type="ARBA" id="ARBA00022448"/>
    </source>
</evidence>
<evidence type="ECO:0000256" key="1">
    <source>
        <dbReference type="ARBA" id="ARBA00004651"/>
    </source>
</evidence>
<protein>
    <recommendedName>
        <fullName evidence="11">Major facilitator superfamily (MFS) profile domain-containing protein</fullName>
    </recommendedName>
</protein>
<feature type="region of interest" description="Disordered" evidence="7">
    <location>
        <begin position="208"/>
        <end position="243"/>
    </location>
</feature>
<feature type="transmembrane region" description="Helical" evidence="8">
    <location>
        <begin position="301"/>
        <end position="324"/>
    </location>
</feature>
<keyword evidence="5 8" id="KW-1133">Transmembrane helix</keyword>
<dbReference type="GO" id="GO:0005886">
    <property type="term" value="C:plasma membrane"/>
    <property type="evidence" value="ECO:0007669"/>
    <property type="project" value="UniProtKB-SubCell"/>
</dbReference>
<evidence type="ECO:0000313" key="10">
    <source>
        <dbReference type="Proteomes" id="UP000014680"/>
    </source>
</evidence>
<gene>
    <name evidence="9" type="ORF">EIN_411340</name>
</gene>
<dbReference type="EMBL" id="KB206788">
    <property type="protein sequence ID" value="ELP87781.1"/>
    <property type="molecule type" value="Genomic_DNA"/>
</dbReference>
<dbReference type="KEGG" id="eiv:EIN_411340"/>
<name>A0A0A1U4I6_ENTIV</name>
<organism evidence="9 10">
    <name type="scientific">Entamoeba invadens IP1</name>
    <dbReference type="NCBI Taxonomy" id="370355"/>
    <lineage>
        <taxon>Eukaryota</taxon>
        <taxon>Amoebozoa</taxon>
        <taxon>Evosea</taxon>
        <taxon>Archamoebae</taxon>
        <taxon>Mastigamoebida</taxon>
        <taxon>Entamoebidae</taxon>
        <taxon>Entamoeba</taxon>
    </lineage>
</organism>
<dbReference type="GO" id="GO:0022857">
    <property type="term" value="F:transmembrane transporter activity"/>
    <property type="evidence" value="ECO:0007669"/>
    <property type="project" value="InterPro"/>
</dbReference>
<dbReference type="SUPFAM" id="SSF103473">
    <property type="entry name" value="MFS general substrate transporter"/>
    <property type="match status" value="1"/>
</dbReference>
<dbReference type="Proteomes" id="UP000014680">
    <property type="component" value="Unassembled WGS sequence"/>
</dbReference>
<evidence type="ECO:0008006" key="11">
    <source>
        <dbReference type="Google" id="ProtNLM"/>
    </source>
</evidence>
<keyword evidence="3" id="KW-1003">Cell membrane</keyword>
<keyword evidence="10" id="KW-1185">Reference proteome</keyword>
<keyword evidence="2" id="KW-0813">Transport</keyword>
<feature type="transmembrane region" description="Helical" evidence="8">
    <location>
        <begin position="45"/>
        <end position="64"/>
    </location>
</feature>
<feature type="transmembrane region" description="Helical" evidence="8">
    <location>
        <begin position="76"/>
        <end position="96"/>
    </location>
</feature>
<dbReference type="VEuPathDB" id="AmoebaDB:EIN_411340"/>
<dbReference type="OrthoDB" id="28265at2759"/>
<feature type="compositionally biased region" description="Basic and acidic residues" evidence="7">
    <location>
        <begin position="537"/>
        <end position="567"/>
    </location>
</feature>
<dbReference type="PANTHER" id="PTHR23517:SF3">
    <property type="entry name" value="INTEGRAL MEMBRANE TRANSPORT PROTEIN"/>
    <property type="match status" value="1"/>
</dbReference>
<feature type="transmembrane region" description="Helical" evidence="8">
    <location>
        <begin position="12"/>
        <end position="33"/>
    </location>
</feature>
<keyword evidence="6 8" id="KW-0472">Membrane</keyword>
<sequence length="567" mass="63964">MNVILRYILSNFYRLLISSFLFNFSAYFLWTVIPLRANDLGASSLELAIIQAVSYGLGAFFSPFAGKLTDLINPYLLFRIADVFFITCVVLVMVLNTQVWHLYIDVCFYSVGSGLFWPVVGSTVGKEAPIGKENMHSSLYSVFWSFGKALGYLFGGLLKKALGDNALWVAIACSGVLLIIYPYCLPPEVRERIKKKKESEQRLEDIKVTVMHTEKKGEEKEDTEMKDVKEEKDEKEEKKGSENDIEIPLDMVDDLEKQTGVDINAAKAENVEGHDLDEVVVADPKVIKYKWNQFQLKNKTYIYLGYILNFSIVGSASVLSNQYIKLIKEKDIRVNLPLAAPNDMYLGLFFFVFYFAQTIAMIVMSLTTVWTYRRSLFLIGQATVMLLFIVVAISDQVWLLLTLSFLSGLVAGFAYQTSTYYSLRASEQKKGFFVGISEGTAKLGMAFLPLIAGTMATALDNLYVPVYIGIIIVLFCTILCEIVYHVGYVINVRRQAKRQDPKEHDFGIEMSKDTDFDNETDAKSGMGSARQSVGIRSKSEFGEQTPEKRESDDKVSEKMGDDEQHDD</sequence>
<dbReference type="OMA" id="LCEIVYH"/>
<feature type="compositionally biased region" description="Basic and acidic residues" evidence="7">
    <location>
        <begin position="208"/>
        <end position="242"/>
    </location>
</feature>
<accession>A0A0A1U4I6</accession>
<dbReference type="InterPro" id="IPR036259">
    <property type="entry name" value="MFS_trans_sf"/>
</dbReference>
<comment type="subcellular location">
    <subcellularLocation>
        <location evidence="1">Cell membrane</location>
        <topology evidence="1">Multi-pass membrane protein</topology>
    </subcellularLocation>
</comment>